<dbReference type="SUPFAM" id="SSF53098">
    <property type="entry name" value="Ribonuclease H-like"/>
    <property type="match status" value="1"/>
</dbReference>
<dbReference type="InterPro" id="IPR012337">
    <property type="entry name" value="RNaseH-like_sf"/>
</dbReference>
<reference evidence="3 4" key="1">
    <citation type="journal article" date="2019" name="Genome Biol. Evol.">
        <title>Insights into the evolution of the New World diploid cottons (Gossypium, subgenus Houzingenia) based on genome sequencing.</title>
        <authorList>
            <person name="Grover C.E."/>
            <person name="Arick M.A. 2nd"/>
            <person name="Thrash A."/>
            <person name="Conover J.L."/>
            <person name="Sanders W.S."/>
            <person name="Peterson D.G."/>
            <person name="Frelichowski J.E."/>
            <person name="Scheffler J.A."/>
            <person name="Scheffler B.E."/>
            <person name="Wendel J.F."/>
        </authorList>
    </citation>
    <scope>NUCLEOTIDE SEQUENCE [LARGE SCALE GENOMIC DNA]</scope>
    <source>
        <strain evidence="3">27</strain>
        <tissue evidence="3">Leaf</tissue>
    </source>
</reference>
<protein>
    <recommendedName>
        <fullName evidence="5">Reverse transcriptase zinc-binding domain-containing protein</fullName>
    </recommendedName>
</protein>
<dbReference type="InterPro" id="IPR026960">
    <property type="entry name" value="RVT-Znf"/>
</dbReference>
<dbReference type="InterPro" id="IPR052929">
    <property type="entry name" value="RNase_H-like_EbsB-rel"/>
</dbReference>
<feature type="domain" description="Reverse transcriptase zinc-binding" evidence="2">
    <location>
        <begin position="61"/>
        <end position="157"/>
    </location>
</feature>
<dbReference type="EMBL" id="JABFAC010250747">
    <property type="protein sequence ID" value="MBA0638534.1"/>
    <property type="molecule type" value="Genomic_DNA"/>
</dbReference>
<sequence>MIRPNWTTIIQLINTETSTWDRDLVYYLVDESTADRIFAIPISGSGQKDRLVWKHEGSGEYSVKSGYRALNTDYLRDSTYRSSFGEDYKVFYNTLWSLNILGKIKIHISTLVNNLVPHFGNLARRTFCAAVSCPLCKEELEDSDHLLWYCSILQRVWALLTVQIPSFEDSVGHILRFVKMFSAADEQQKQIIVISIWSLWFHRNKLVHEGANFSMQEMLGFIRGYVHNICLNFMSLCSSPRPLIKEIWRPPDPGVIKLNFDASFLKEEKLAVTAVLARNFTGKIVGAETYLFNDVTDAFVAEARACKRALIFASRMYFRRLVVEGDSLTEISYLAVTRLINEAAYTLALEGRRRNIYGDWLTGVPESVQLAALQDRLAWDRRS</sequence>
<evidence type="ECO:0008006" key="5">
    <source>
        <dbReference type="Google" id="ProtNLM"/>
    </source>
</evidence>
<dbReference type="InterPro" id="IPR002156">
    <property type="entry name" value="RNaseH_domain"/>
</dbReference>
<evidence type="ECO:0000259" key="2">
    <source>
        <dbReference type="Pfam" id="PF13966"/>
    </source>
</evidence>
<dbReference type="Proteomes" id="UP000593561">
    <property type="component" value="Unassembled WGS sequence"/>
</dbReference>
<dbReference type="PANTHER" id="PTHR47074:SF61">
    <property type="entry name" value="RNASE H TYPE-1 DOMAIN-CONTAINING PROTEIN"/>
    <property type="match status" value="1"/>
</dbReference>
<dbReference type="Pfam" id="PF13456">
    <property type="entry name" value="RVT_3"/>
    <property type="match status" value="1"/>
</dbReference>
<evidence type="ECO:0000259" key="1">
    <source>
        <dbReference type="Pfam" id="PF13456"/>
    </source>
</evidence>
<accession>A0A7J8TK76</accession>
<name>A0A7J8TK76_GOSDV</name>
<dbReference type="GO" id="GO:0004523">
    <property type="term" value="F:RNA-DNA hybrid ribonuclease activity"/>
    <property type="evidence" value="ECO:0007669"/>
    <property type="project" value="InterPro"/>
</dbReference>
<evidence type="ECO:0000313" key="4">
    <source>
        <dbReference type="Proteomes" id="UP000593561"/>
    </source>
</evidence>
<dbReference type="Pfam" id="PF13966">
    <property type="entry name" value="zf-RVT"/>
    <property type="match status" value="1"/>
</dbReference>
<gene>
    <name evidence="3" type="ORF">Godav_025025</name>
</gene>
<organism evidence="3 4">
    <name type="scientific">Gossypium davidsonii</name>
    <name type="common">Davidson's cotton</name>
    <name type="synonym">Gossypium klotzschianum subsp. davidsonii</name>
    <dbReference type="NCBI Taxonomy" id="34287"/>
    <lineage>
        <taxon>Eukaryota</taxon>
        <taxon>Viridiplantae</taxon>
        <taxon>Streptophyta</taxon>
        <taxon>Embryophyta</taxon>
        <taxon>Tracheophyta</taxon>
        <taxon>Spermatophyta</taxon>
        <taxon>Magnoliopsida</taxon>
        <taxon>eudicotyledons</taxon>
        <taxon>Gunneridae</taxon>
        <taxon>Pentapetalae</taxon>
        <taxon>rosids</taxon>
        <taxon>malvids</taxon>
        <taxon>Malvales</taxon>
        <taxon>Malvaceae</taxon>
        <taxon>Malvoideae</taxon>
        <taxon>Gossypium</taxon>
    </lineage>
</organism>
<dbReference type="CDD" id="cd06222">
    <property type="entry name" value="RNase_H_like"/>
    <property type="match status" value="1"/>
</dbReference>
<comment type="caution">
    <text evidence="3">The sequence shown here is derived from an EMBL/GenBank/DDBJ whole genome shotgun (WGS) entry which is preliminary data.</text>
</comment>
<dbReference type="GO" id="GO:0003676">
    <property type="term" value="F:nucleic acid binding"/>
    <property type="evidence" value="ECO:0007669"/>
    <property type="project" value="InterPro"/>
</dbReference>
<feature type="domain" description="RNase H type-1" evidence="1">
    <location>
        <begin position="259"/>
        <end position="331"/>
    </location>
</feature>
<evidence type="ECO:0000313" key="3">
    <source>
        <dbReference type="EMBL" id="MBA0638534.1"/>
    </source>
</evidence>
<proteinExistence type="predicted"/>
<dbReference type="AlphaFoldDB" id="A0A7J8TK76"/>
<dbReference type="InterPro" id="IPR044730">
    <property type="entry name" value="RNase_H-like_dom_plant"/>
</dbReference>
<dbReference type="PANTHER" id="PTHR47074">
    <property type="entry name" value="BNAC02G40300D PROTEIN"/>
    <property type="match status" value="1"/>
</dbReference>
<keyword evidence="4" id="KW-1185">Reference proteome</keyword>